<keyword evidence="5 6" id="KW-0067">ATP-binding</keyword>
<dbReference type="InterPro" id="IPR000719">
    <property type="entry name" value="Prot_kinase_dom"/>
</dbReference>
<dbReference type="InterPro" id="IPR017441">
    <property type="entry name" value="Protein_kinase_ATP_BS"/>
</dbReference>
<comment type="caution">
    <text evidence="9">The sequence shown here is derived from an EMBL/GenBank/DDBJ whole genome shotgun (WGS) entry which is preliminary data.</text>
</comment>
<keyword evidence="2" id="KW-0808">Transferase</keyword>
<dbReference type="SUPFAM" id="SSF56112">
    <property type="entry name" value="Protein kinase-like (PK-like)"/>
    <property type="match status" value="1"/>
</dbReference>
<protein>
    <submittedName>
        <fullName evidence="9">AGC kinase</fullName>
    </submittedName>
</protein>
<evidence type="ECO:0000313" key="10">
    <source>
        <dbReference type="Proteomes" id="UP001497744"/>
    </source>
</evidence>
<dbReference type="PROSITE" id="PS00108">
    <property type="entry name" value="PROTEIN_KINASE_ST"/>
    <property type="match status" value="1"/>
</dbReference>
<evidence type="ECO:0000256" key="3">
    <source>
        <dbReference type="ARBA" id="ARBA00022741"/>
    </source>
</evidence>
<evidence type="ECO:0000256" key="6">
    <source>
        <dbReference type="PROSITE-ProRule" id="PRU10141"/>
    </source>
</evidence>
<feature type="binding site" evidence="6">
    <location>
        <position position="67"/>
    </location>
    <ligand>
        <name>ATP</name>
        <dbReference type="ChEBI" id="CHEBI:30616"/>
    </ligand>
</feature>
<evidence type="ECO:0000256" key="1">
    <source>
        <dbReference type="ARBA" id="ARBA00022527"/>
    </source>
</evidence>
<dbReference type="InterPro" id="IPR011009">
    <property type="entry name" value="Kinase-like_dom_sf"/>
</dbReference>
<organism evidence="9 10">
    <name type="scientific">Babesia caballi</name>
    <dbReference type="NCBI Taxonomy" id="5871"/>
    <lineage>
        <taxon>Eukaryota</taxon>
        <taxon>Sar</taxon>
        <taxon>Alveolata</taxon>
        <taxon>Apicomplexa</taxon>
        <taxon>Aconoidasida</taxon>
        <taxon>Piroplasmida</taxon>
        <taxon>Babesiidae</taxon>
        <taxon>Babesia</taxon>
    </lineage>
</organism>
<feature type="domain" description="Protein kinase" evidence="8">
    <location>
        <begin position="37"/>
        <end position="333"/>
    </location>
</feature>
<keyword evidence="1 7" id="KW-0723">Serine/threonine-protein kinase</keyword>
<evidence type="ECO:0000256" key="5">
    <source>
        <dbReference type="ARBA" id="ARBA00022840"/>
    </source>
</evidence>
<evidence type="ECO:0000259" key="8">
    <source>
        <dbReference type="PROSITE" id="PS50011"/>
    </source>
</evidence>
<proteinExistence type="inferred from homology"/>
<dbReference type="Proteomes" id="UP001497744">
    <property type="component" value="Unassembled WGS sequence"/>
</dbReference>
<dbReference type="GeneID" id="94193427"/>
<evidence type="ECO:0000256" key="7">
    <source>
        <dbReference type="RuleBase" id="RU000304"/>
    </source>
</evidence>
<dbReference type="Gene3D" id="1.10.510.10">
    <property type="entry name" value="Transferase(Phosphotransferase) domain 1"/>
    <property type="match status" value="1"/>
</dbReference>
<keyword evidence="10" id="KW-1185">Reference proteome</keyword>
<dbReference type="GO" id="GO:0005952">
    <property type="term" value="C:cAMP-dependent protein kinase complex"/>
    <property type="evidence" value="ECO:0007669"/>
    <property type="project" value="TreeGrafter"/>
</dbReference>
<dbReference type="Pfam" id="PF00069">
    <property type="entry name" value="Pkinase"/>
    <property type="match status" value="2"/>
</dbReference>
<evidence type="ECO:0000256" key="4">
    <source>
        <dbReference type="ARBA" id="ARBA00022777"/>
    </source>
</evidence>
<evidence type="ECO:0000313" key="9">
    <source>
        <dbReference type="EMBL" id="GIX61944.1"/>
    </source>
</evidence>
<dbReference type="PROSITE" id="PS00107">
    <property type="entry name" value="PROTEIN_KINASE_ATP"/>
    <property type="match status" value="1"/>
</dbReference>
<dbReference type="GO" id="GO:0004691">
    <property type="term" value="F:cAMP-dependent protein kinase activity"/>
    <property type="evidence" value="ECO:0007669"/>
    <property type="project" value="TreeGrafter"/>
</dbReference>
<reference evidence="9 10" key="1">
    <citation type="submission" date="2021-06" db="EMBL/GenBank/DDBJ databases">
        <title>Genome sequence of Babesia caballi.</title>
        <authorList>
            <person name="Yamagishi J."/>
            <person name="Kidaka T."/>
            <person name="Ochi A."/>
        </authorList>
    </citation>
    <scope>NUCLEOTIDE SEQUENCE [LARGE SCALE GENOMIC DNA]</scope>
    <source>
        <strain evidence="9">USDA-D6B2</strain>
    </source>
</reference>
<dbReference type="EMBL" id="BPLF01000001">
    <property type="protein sequence ID" value="GIX61944.1"/>
    <property type="molecule type" value="Genomic_DNA"/>
</dbReference>
<sequence>MKAGFLFSSDPKVSKLSAKKIAVDDTLGKRKYRLDDFEFERNIGCGNFSQVWHVTLKARPDESYALKIFDVQKVKNKGFVKFVQQERKAMLQLNNPGHPHVIRMVDTFRDENNVYLLYEYADGGELWEEIKNVGVTDKFVARILVRQLLDGLEYIHDRGIIHRDLKSENIVIKDRILKIIDFGTSQFANAMACGDETDSCNTERKGTAAKNTGKADNATNTGSRLFCARSKTRCEFENHVGTPNFMSPEAISNVFAGYAGDLWSLGCTIYQLLLGINCFTGSSNYFIYKKVKSNQLEFPNKFDPDAKDLITQLLVLDPTKRLNLKGIREHKFLSEFNIMPEPSGTLERFVTLDGKVHQICCKAQEAIFDLTIKRENVTKADHQEIEDAIAWLEGRELAAIADALKFNYLRTKRQVAEEIDEANSYMQDEARKIDALDNCHT</sequence>
<dbReference type="AlphaFoldDB" id="A0AAV4LPV5"/>
<keyword evidence="4 9" id="KW-0418">Kinase</keyword>
<comment type="similarity">
    <text evidence="7">Belongs to the protein kinase superfamily.</text>
</comment>
<evidence type="ECO:0000256" key="2">
    <source>
        <dbReference type="ARBA" id="ARBA00022679"/>
    </source>
</evidence>
<dbReference type="PROSITE" id="PS50011">
    <property type="entry name" value="PROTEIN_KINASE_DOM"/>
    <property type="match status" value="1"/>
</dbReference>
<keyword evidence="3 6" id="KW-0547">Nucleotide-binding</keyword>
<name>A0AAV4LPV5_BABCB</name>
<dbReference type="PANTHER" id="PTHR24353:SF37">
    <property type="entry name" value="CAMP-DEPENDENT PROTEIN KINASE CATALYTIC SUBUNIT PRKX"/>
    <property type="match status" value="1"/>
</dbReference>
<dbReference type="PANTHER" id="PTHR24353">
    <property type="entry name" value="CYCLIC NUCLEOTIDE-DEPENDENT PROTEIN KINASE"/>
    <property type="match status" value="1"/>
</dbReference>
<dbReference type="SMART" id="SM00220">
    <property type="entry name" value="S_TKc"/>
    <property type="match status" value="1"/>
</dbReference>
<dbReference type="GO" id="GO:0005524">
    <property type="term" value="F:ATP binding"/>
    <property type="evidence" value="ECO:0007669"/>
    <property type="project" value="UniProtKB-UniRule"/>
</dbReference>
<gene>
    <name evidence="9" type="ORF">BcabD6B2_13790</name>
</gene>
<accession>A0AAV4LPV5</accession>
<dbReference type="InterPro" id="IPR008271">
    <property type="entry name" value="Ser/Thr_kinase_AS"/>
</dbReference>
<dbReference type="RefSeq" id="XP_067714015.1">
    <property type="nucleotide sequence ID" value="XM_067857914.1"/>
</dbReference>